<feature type="transmembrane region" description="Helical" evidence="10">
    <location>
        <begin position="240"/>
        <end position="259"/>
    </location>
</feature>
<dbReference type="CDD" id="cd01665">
    <property type="entry name" value="Cyt_c_Oxidase_III"/>
    <property type="match status" value="1"/>
</dbReference>
<gene>
    <name evidence="12" type="primary">cox3</name>
</gene>
<evidence type="ECO:0000256" key="4">
    <source>
        <dbReference type="ARBA" id="ARBA00015944"/>
    </source>
</evidence>
<feature type="transmembrane region" description="Helical" evidence="10">
    <location>
        <begin position="196"/>
        <end position="220"/>
    </location>
</feature>
<dbReference type="PANTHER" id="PTHR11403">
    <property type="entry name" value="CYTOCHROME C OXIDASE SUBUNIT III"/>
    <property type="match status" value="1"/>
</dbReference>
<evidence type="ECO:0000256" key="6">
    <source>
        <dbReference type="ARBA" id="ARBA00022967"/>
    </source>
</evidence>
<keyword evidence="7 10" id="KW-1133">Transmembrane helix</keyword>
<organism evidence="12">
    <name type="scientific">Anisopteromalus calandrae</name>
    <dbReference type="NCBI Taxonomy" id="76800"/>
    <lineage>
        <taxon>Eukaryota</taxon>
        <taxon>Metazoa</taxon>
        <taxon>Ecdysozoa</taxon>
        <taxon>Arthropoda</taxon>
        <taxon>Hexapoda</taxon>
        <taxon>Insecta</taxon>
        <taxon>Pterygota</taxon>
        <taxon>Neoptera</taxon>
        <taxon>Endopterygota</taxon>
        <taxon>Hymenoptera</taxon>
        <taxon>Apocrita</taxon>
        <taxon>Proctotrupomorpha</taxon>
        <taxon>Chalcidoidea</taxon>
        <taxon>Pteromalidae</taxon>
        <taxon>Pteromalinae</taxon>
        <taxon>Anisopteromalus</taxon>
    </lineage>
</organism>
<evidence type="ECO:0000256" key="5">
    <source>
        <dbReference type="ARBA" id="ARBA00022692"/>
    </source>
</evidence>
<accession>A0A8E5J6E0</accession>
<protein>
    <recommendedName>
        <fullName evidence="4">Cytochrome c oxidase subunit 3</fullName>
        <ecNumber evidence="3">7.1.1.9</ecNumber>
    </recommendedName>
    <alternativeName>
        <fullName evidence="9">Cytochrome c oxidase polypeptide III</fullName>
    </alternativeName>
</protein>
<dbReference type="GeneID" id="68204819"/>
<keyword evidence="8 10" id="KW-0472">Membrane</keyword>
<dbReference type="EMBL" id="MW817149">
    <property type="protein sequence ID" value="QUX32907.1"/>
    <property type="molecule type" value="Genomic_DNA"/>
</dbReference>
<feature type="transmembrane region" description="Helical" evidence="10">
    <location>
        <begin position="38"/>
        <end position="58"/>
    </location>
</feature>
<comment type="subcellular location">
    <subcellularLocation>
        <location evidence="1">Membrane</location>
        <topology evidence="1">Multi-pass membrane protein</topology>
    </subcellularLocation>
</comment>
<dbReference type="FunFam" id="1.20.120.80:FF:000002">
    <property type="entry name" value="Cytochrome c oxidase subunit 3"/>
    <property type="match status" value="1"/>
</dbReference>
<evidence type="ECO:0000256" key="2">
    <source>
        <dbReference type="ARBA" id="ARBA00010581"/>
    </source>
</evidence>
<keyword evidence="6" id="KW-1278">Translocase</keyword>
<feature type="transmembrane region" description="Helical" evidence="10">
    <location>
        <begin position="126"/>
        <end position="147"/>
    </location>
</feature>
<comment type="similarity">
    <text evidence="2">Belongs to the cytochrome c oxidase subunit 3 family.</text>
</comment>
<dbReference type="EC" id="7.1.1.9" evidence="3"/>
<feature type="domain" description="Heme-copper oxidase subunit III family profile" evidence="11">
    <location>
        <begin position="7"/>
        <end position="261"/>
    </location>
</feature>
<dbReference type="Pfam" id="PF00510">
    <property type="entry name" value="COX3"/>
    <property type="match status" value="1"/>
</dbReference>
<dbReference type="InterPro" id="IPR013833">
    <property type="entry name" value="Cyt_c_oxidase_su3_a-hlx"/>
</dbReference>
<geneLocation type="mitochondrion" evidence="12"/>
<dbReference type="SUPFAM" id="SSF81452">
    <property type="entry name" value="Cytochrome c oxidase subunit III-like"/>
    <property type="match status" value="1"/>
</dbReference>
<reference evidence="12" key="1">
    <citation type="submission" date="2021-03" db="EMBL/GenBank/DDBJ databases">
        <authorList>
            <person name="Huang Z."/>
            <person name="Zhang B."/>
        </authorList>
    </citation>
    <scope>NUCLEOTIDE SEQUENCE</scope>
</reference>
<dbReference type="Gene3D" id="1.20.120.80">
    <property type="entry name" value="Cytochrome c oxidase, subunit III, four-helix bundle"/>
    <property type="match status" value="1"/>
</dbReference>
<evidence type="ECO:0000256" key="8">
    <source>
        <dbReference type="ARBA" id="ARBA00023136"/>
    </source>
</evidence>
<feature type="transmembrane region" description="Helical" evidence="10">
    <location>
        <begin position="79"/>
        <end position="106"/>
    </location>
</feature>
<dbReference type="AlphaFoldDB" id="A0A8E5J6E0"/>
<feature type="transmembrane region" description="Helical" evidence="10">
    <location>
        <begin position="12"/>
        <end position="32"/>
    </location>
</feature>
<dbReference type="GO" id="GO:0005739">
    <property type="term" value="C:mitochondrion"/>
    <property type="evidence" value="ECO:0007669"/>
    <property type="project" value="TreeGrafter"/>
</dbReference>
<dbReference type="InterPro" id="IPR000298">
    <property type="entry name" value="Cyt_c_oxidase-like_su3"/>
</dbReference>
<dbReference type="GO" id="GO:0006123">
    <property type="term" value="P:mitochondrial electron transport, cytochrome c to oxygen"/>
    <property type="evidence" value="ECO:0007669"/>
    <property type="project" value="TreeGrafter"/>
</dbReference>
<dbReference type="RefSeq" id="YP_010180061.1">
    <property type="nucleotide sequence ID" value="NC_058228.1"/>
</dbReference>
<evidence type="ECO:0000256" key="1">
    <source>
        <dbReference type="ARBA" id="ARBA00004141"/>
    </source>
</evidence>
<sequence>MKKMIQPFHLVTLSPWPLLSSFSVMVTMIGLMNWFNNFNYYLFLYGNMLIIMCLVQWWRDVIRESTYQGFHSKKVVKGLKLGMLLFIISEVFFFISIFWCYFHMFLSPSVEIGSMWPPKNIQTFNPYQIPLLNTFILLSSGVSVTWCHYSMLNKNNYESFISLLMTVILGMIFTMFQYKEYYESSFNISDSVYGSIFYMSTGFHGLHVIIGTMFLLVNLLRIYNNNYSSIHHFGFEAAAWYWHFVDVVWLFLYLLVYFWSS</sequence>
<feature type="transmembrane region" description="Helical" evidence="10">
    <location>
        <begin position="159"/>
        <end position="176"/>
    </location>
</feature>
<name>A0A8E5J6E0_9HYME</name>
<evidence type="ECO:0000313" key="12">
    <source>
        <dbReference type="EMBL" id="QUX32907.1"/>
    </source>
</evidence>
<evidence type="ECO:0000256" key="9">
    <source>
        <dbReference type="ARBA" id="ARBA00031625"/>
    </source>
</evidence>
<dbReference type="PANTHER" id="PTHR11403:SF7">
    <property type="entry name" value="CYTOCHROME C OXIDASE SUBUNIT 3"/>
    <property type="match status" value="1"/>
</dbReference>
<proteinExistence type="inferred from homology"/>
<keyword evidence="5 10" id="KW-0812">Transmembrane</keyword>
<evidence type="ECO:0000259" key="11">
    <source>
        <dbReference type="Pfam" id="PF00510"/>
    </source>
</evidence>
<dbReference type="Gene3D" id="1.10.287.70">
    <property type="match status" value="1"/>
</dbReference>
<keyword evidence="12" id="KW-0496">Mitochondrion</keyword>
<dbReference type="InterPro" id="IPR024791">
    <property type="entry name" value="Cyt_c/ubiquinol_Oxase_su3"/>
</dbReference>
<dbReference type="InterPro" id="IPR035973">
    <property type="entry name" value="Cyt_c_oxidase_su3-like_sf"/>
</dbReference>
<dbReference type="GO" id="GO:0016020">
    <property type="term" value="C:membrane"/>
    <property type="evidence" value="ECO:0007669"/>
    <property type="project" value="UniProtKB-SubCell"/>
</dbReference>
<evidence type="ECO:0000256" key="10">
    <source>
        <dbReference type="SAM" id="Phobius"/>
    </source>
</evidence>
<evidence type="ECO:0000256" key="7">
    <source>
        <dbReference type="ARBA" id="ARBA00022989"/>
    </source>
</evidence>
<evidence type="ECO:0000256" key="3">
    <source>
        <dbReference type="ARBA" id="ARBA00012949"/>
    </source>
</evidence>
<dbReference type="InterPro" id="IPR033945">
    <property type="entry name" value="Cyt_c_oxase_su3_dom"/>
</dbReference>
<dbReference type="GO" id="GO:0004129">
    <property type="term" value="F:cytochrome-c oxidase activity"/>
    <property type="evidence" value="ECO:0007669"/>
    <property type="project" value="UniProtKB-EC"/>
</dbReference>